<evidence type="ECO:0000313" key="4">
    <source>
        <dbReference type="Proteomes" id="UP000657574"/>
    </source>
</evidence>
<gene>
    <name evidence="3" type="ORF">GCM10010121_051620</name>
</gene>
<dbReference type="PANTHER" id="PTHR46797:SF1">
    <property type="entry name" value="METHYLPHOSPHONATE SYNTHASE"/>
    <property type="match status" value="1"/>
</dbReference>
<reference evidence="3" key="1">
    <citation type="journal article" date="2014" name="Int. J. Syst. Evol. Microbiol.">
        <title>Complete genome sequence of Corynebacterium casei LMG S-19264T (=DSM 44701T), isolated from a smear-ripened cheese.</title>
        <authorList>
            <consortium name="US DOE Joint Genome Institute (JGI-PGF)"/>
            <person name="Walter F."/>
            <person name="Albersmeier A."/>
            <person name="Kalinowski J."/>
            <person name="Ruckert C."/>
        </authorList>
    </citation>
    <scope>NUCLEOTIDE SEQUENCE</scope>
    <source>
        <strain evidence="3">JCM 3086</strain>
    </source>
</reference>
<proteinExistence type="predicted"/>
<dbReference type="Gene3D" id="1.10.260.40">
    <property type="entry name" value="lambda repressor-like DNA-binding domains"/>
    <property type="match status" value="1"/>
</dbReference>
<dbReference type="SMART" id="SM00530">
    <property type="entry name" value="HTH_XRE"/>
    <property type="match status" value="1"/>
</dbReference>
<keyword evidence="1 3" id="KW-0238">DNA-binding</keyword>
<dbReference type="Gene3D" id="2.60.120.10">
    <property type="entry name" value="Jelly Rolls"/>
    <property type="match status" value="1"/>
</dbReference>
<dbReference type="RefSeq" id="WP_189313634.1">
    <property type="nucleotide sequence ID" value="NZ_BMQA01000018.1"/>
</dbReference>
<sequence>MHIKNDGSGHENDLVARNVRRFRLERAMSLGELARRSGLSKQTLSKIEQGSGNPTVETLSLLGAAMDVPARRLLTEWGTPVYVQRHGEGEWSDNGTWSERLLDEVYGSGYVRTLVLRLERTGKDPEPVAPHTAGTLHHLYVISGKLRTGPITEPVVLAAGDFARFPGDIPHLHVCVSERVVAHMVTTLPQVRQTTPTVIQGRPST</sequence>
<dbReference type="InterPro" id="IPR011051">
    <property type="entry name" value="RmlC_Cupin_sf"/>
</dbReference>
<dbReference type="InterPro" id="IPR001387">
    <property type="entry name" value="Cro/C1-type_HTH"/>
</dbReference>
<dbReference type="SUPFAM" id="SSF51182">
    <property type="entry name" value="RmlC-like cupins"/>
    <property type="match status" value="1"/>
</dbReference>
<protein>
    <submittedName>
        <fullName evidence="3">DNA-binding protein</fullName>
    </submittedName>
</protein>
<dbReference type="InterPro" id="IPR010982">
    <property type="entry name" value="Lambda_DNA-bd_dom_sf"/>
</dbReference>
<dbReference type="EMBL" id="BMQA01000018">
    <property type="protein sequence ID" value="GGJ34084.1"/>
    <property type="molecule type" value="Genomic_DNA"/>
</dbReference>
<dbReference type="GO" id="GO:0003677">
    <property type="term" value="F:DNA binding"/>
    <property type="evidence" value="ECO:0007669"/>
    <property type="project" value="UniProtKB-KW"/>
</dbReference>
<feature type="domain" description="HTH cro/C1-type" evidence="2">
    <location>
        <begin position="19"/>
        <end position="73"/>
    </location>
</feature>
<dbReference type="CDD" id="cd02209">
    <property type="entry name" value="cupin_XRE_C"/>
    <property type="match status" value="1"/>
</dbReference>
<evidence type="ECO:0000259" key="2">
    <source>
        <dbReference type="PROSITE" id="PS50943"/>
    </source>
</evidence>
<dbReference type="PANTHER" id="PTHR46797">
    <property type="entry name" value="HTH-TYPE TRANSCRIPTIONAL REGULATOR"/>
    <property type="match status" value="1"/>
</dbReference>
<dbReference type="Pfam" id="PF01381">
    <property type="entry name" value="HTH_3"/>
    <property type="match status" value="1"/>
</dbReference>
<evidence type="ECO:0000256" key="1">
    <source>
        <dbReference type="ARBA" id="ARBA00023125"/>
    </source>
</evidence>
<dbReference type="GO" id="GO:0003700">
    <property type="term" value="F:DNA-binding transcription factor activity"/>
    <property type="evidence" value="ECO:0007669"/>
    <property type="project" value="TreeGrafter"/>
</dbReference>
<name>A0A917KX75_9ACTN</name>
<dbReference type="PROSITE" id="PS50943">
    <property type="entry name" value="HTH_CROC1"/>
    <property type="match status" value="1"/>
</dbReference>
<accession>A0A917KX75</accession>
<dbReference type="Proteomes" id="UP000657574">
    <property type="component" value="Unassembled WGS sequence"/>
</dbReference>
<comment type="caution">
    <text evidence="3">The sequence shown here is derived from an EMBL/GenBank/DDBJ whole genome shotgun (WGS) entry which is preliminary data.</text>
</comment>
<dbReference type="AlphaFoldDB" id="A0A917KX75"/>
<dbReference type="InterPro" id="IPR050807">
    <property type="entry name" value="TransReg_Diox_bact_type"/>
</dbReference>
<dbReference type="SUPFAM" id="SSF47413">
    <property type="entry name" value="lambda repressor-like DNA-binding domains"/>
    <property type="match status" value="1"/>
</dbReference>
<dbReference type="GO" id="GO:0005829">
    <property type="term" value="C:cytosol"/>
    <property type="evidence" value="ECO:0007669"/>
    <property type="project" value="TreeGrafter"/>
</dbReference>
<dbReference type="InterPro" id="IPR014710">
    <property type="entry name" value="RmlC-like_jellyroll"/>
</dbReference>
<dbReference type="CDD" id="cd00093">
    <property type="entry name" value="HTH_XRE"/>
    <property type="match status" value="1"/>
</dbReference>
<evidence type="ECO:0000313" key="3">
    <source>
        <dbReference type="EMBL" id="GGJ34084.1"/>
    </source>
</evidence>
<reference evidence="3" key="2">
    <citation type="submission" date="2020-09" db="EMBL/GenBank/DDBJ databases">
        <authorList>
            <person name="Sun Q."/>
            <person name="Ohkuma M."/>
        </authorList>
    </citation>
    <scope>NUCLEOTIDE SEQUENCE</scope>
    <source>
        <strain evidence="3">JCM 3086</strain>
    </source>
</reference>
<organism evidence="3 4">
    <name type="scientific">Streptomyces brasiliensis</name>
    <dbReference type="NCBI Taxonomy" id="1954"/>
    <lineage>
        <taxon>Bacteria</taxon>
        <taxon>Bacillati</taxon>
        <taxon>Actinomycetota</taxon>
        <taxon>Actinomycetes</taxon>
        <taxon>Kitasatosporales</taxon>
        <taxon>Streptomycetaceae</taxon>
        <taxon>Streptomyces</taxon>
    </lineage>
</organism>
<keyword evidence="4" id="KW-1185">Reference proteome</keyword>